<protein>
    <submittedName>
        <fullName evidence="1">Uncharacterized protein</fullName>
    </submittedName>
</protein>
<dbReference type="EMBL" id="GIFC01006226">
    <property type="protein sequence ID" value="MXU88309.1"/>
    <property type="molecule type" value="Transcribed_RNA"/>
</dbReference>
<organism evidence="1">
    <name type="scientific">Ixodes ricinus</name>
    <name type="common">Common tick</name>
    <name type="synonym">Acarus ricinus</name>
    <dbReference type="NCBI Taxonomy" id="34613"/>
    <lineage>
        <taxon>Eukaryota</taxon>
        <taxon>Metazoa</taxon>
        <taxon>Ecdysozoa</taxon>
        <taxon>Arthropoda</taxon>
        <taxon>Chelicerata</taxon>
        <taxon>Arachnida</taxon>
        <taxon>Acari</taxon>
        <taxon>Parasitiformes</taxon>
        <taxon>Ixodida</taxon>
        <taxon>Ixodoidea</taxon>
        <taxon>Ixodidae</taxon>
        <taxon>Ixodinae</taxon>
        <taxon>Ixodes</taxon>
    </lineage>
</organism>
<dbReference type="PROSITE" id="PS51257">
    <property type="entry name" value="PROKAR_LIPOPROTEIN"/>
    <property type="match status" value="1"/>
</dbReference>
<evidence type="ECO:0000313" key="1">
    <source>
        <dbReference type="EMBL" id="MXU88309.1"/>
    </source>
</evidence>
<name>A0A6B0U750_IXORI</name>
<accession>A0A6B0U750</accession>
<sequence length="101" mass="10821">MRSNRRSRSGSQRPLMSAISSATSASCASLEPRSPSSWVMFCCRRWYSCSTALSTGSIQLSLASSACTCWVISATDLGSCRNSLATLGGIWEMLVEQPMAS</sequence>
<reference evidence="1" key="1">
    <citation type="submission" date="2019-12" db="EMBL/GenBank/DDBJ databases">
        <title>An insight into the sialome of adult female Ixodes ricinus ticks feeding for 6 days.</title>
        <authorList>
            <person name="Perner J."/>
            <person name="Ribeiro J.M.C."/>
        </authorList>
    </citation>
    <scope>NUCLEOTIDE SEQUENCE</scope>
    <source>
        <strain evidence="1">Semi-engorged</strain>
        <tissue evidence="1">Salivary glands</tissue>
    </source>
</reference>
<dbReference type="AlphaFoldDB" id="A0A6B0U750"/>
<proteinExistence type="predicted"/>